<dbReference type="SUPFAM" id="SSF46458">
    <property type="entry name" value="Globin-like"/>
    <property type="match status" value="1"/>
</dbReference>
<keyword evidence="2" id="KW-0349">Heme</keyword>
<dbReference type="GO" id="GO:0020037">
    <property type="term" value="F:heme binding"/>
    <property type="evidence" value="ECO:0007669"/>
    <property type="project" value="InterPro"/>
</dbReference>
<evidence type="ECO:0000313" key="6">
    <source>
        <dbReference type="EMBL" id="CDR43535.1"/>
    </source>
</evidence>
<dbReference type="Gene3D" id="1.10.490.10">
    <property type="entry name" value="Globins"/>
    <property type="match status" value="1"/>
</dbReference>
<keyword evidence="4" id="KW-0408">Iron</keyword>
<keyword evidence="8" id="KW-1185">Reference proteome</keyword>
<organism evidence="6">
    <name type="scientific">Cyberlindnera fabianii</name>
    <name type="common">Yeast</name>
    <name type="synonym">Hansenula fabianii</name>
    <dbReference type="NCBI Taxonomy" id="36022"/>
    <lineage>
        <taxon>Eukaryota</taxon>
        <taxon>Fungi</taxon>
        <taxon>Dikarya</taxon>
        <taxon>Ascomycota</taxon>
        <taxon>Saccharomycotina</taxon>
        <taxon>Saccharomycetes</taxon>
        <taxon>Phaffomycetales</taxon>
        <taxon>Phaffomycetaceae</taxon>
        <taxon>Cyberlindnera</taxon>
    </lineage>
</organism>
<reference evidence="6" key="1">
    <citation type="journal article" date="2014" name="Genome Announc.">
        <title>Genome sequence of the yeast Cyberlindnera fabianii (Hansenula fabianii).</title>
        <authorList>
            <person name="Freel K.C."/>
            <person name="Sarilar V."/>
            <person name="Neuveglise C."/>
            <person name="Devillers H."/>
            <person name="Friedrich A."/>
            <person name="Schacherer J."/>
        </authorList>
    </citation>
    <scope>NUCLEOTIDE SEQUENCE</scope>
    <source>
        <strain evidence="6">YJS4271</strain>
    </source>
</reference>
<evidence type="ECO:0000313" key="7">
    <source>
        <dbReference type="EMBL" id="ONH64787.1"/>
    </source>
</evidence>
<evidence type="ECO:0000256" key="1">
    <source>
        <dbReference type="ARBA" id="ARBA00022448"/>
    </source>
</evidence>
<dbReference type="InterPro" id="IPR009050">
    <property type="entry name" value="Globin-like_sf"/>
</dbReference>
<dbReference type="CDD" id="cd00454">
    <property type="entry name" value="TrHb1_N"/>
    <property type="match status" value="1"/>
</dbReference>
<feature type="compositionally biased region" description="Polar residues" evidence="5">
    <location>
        <begin position="1"/>
        <end position="11"/>
    </location>
</feature>
<evidence type="ECO:0000313" key="8">
    <source>
        <dbReference type="Proteomes" id="UP000189513"/>
    </source>
</evidence>
<dbReference type="InterPro" id="IPR001486">
    <property type="entry name" value="Hemoglobin_trunc"/>
</dbReference>
<dbReference type="EMBL" id="MPUK01000017">
    <property type="protein sequence ID" value="ONH64787.1"/>
    <property type="molecule type" value="Genomic_DNA"/>
</dbReference>
<evidence type="ECO:0000256" key="3">
    <source>
        <dbReference type="ARBA" id="ARBA00022723"/>
    </source>
</evidence>
<evidence type="ECO:0000256" key="5">
    <source>
        <dbReference type="SAM" id="MobiDB-lite"/>
    </source>
</evidence>
<protein>
    <submittedName>
        <fullName evidence="6">CYFA0S12e01237g1_1</fullName>
    </submittedName>
    <submittedName>
        <fullName evidence="7">Group 1 hemoglobin</fullName>
    </submittedName>
</protein>
<dbReference type="EMBL" id="LK052897">
    <property type="protein sequence ID" value="CDR43535.1"/>
    <property type="molecule type" value="Genomic_DNA"/>
</dbReference>
<reference evidence="8" key="2">
    <citation type="journal article" date="2017" name="Genome Announc.">
        <title>Genome sequences of Cyberlindnera fabianii 65, Pichia kudriavzevii 129, and Saccharomyces cerevisiae 131 isolated from fermented masau fruits in Zimbabwe.</title>
        <authorList>
            <person name="van Rijswijck I.M.H."/>
            <person name="Derks M.F.L."/>
            <person name="Abee T."/>
            <person name="de Ridder D."/>
            <person name="Smid E.J."/>
        </authorList>
    </citation>
    <scope>NUCLEOTIDE SEQUENCE [LARGE SCALE GENOMIC DNA]</scope>
    <source>
        <strain evidence="8">65</strain>
    </source>
</reference>
<dbReference type="Proteomes" id="UP000189513">
    <property type="component" value="Unassembled WGS sequence"/>
</dbReference>
<keyword evidence="1" id="KW-0813">Transport</keyword>
<evidence type="ECO:0000256" key="2">
    <source>
        <dbReference type="ARBA" id="ARBA00022617"/>
    </source>
</evidence>
<dbReference type="Pfam" id="PF01152">
    <property type="entry name" value="Bac_globin"/>
    <property type="match status" value="1"/>
</dbReference>
<reference evidence="7" key="3">
    <citation type="submission" date="2017-01" db="EMBL/GenBank/DDBJ databases">
        <authorList>
            <person name="Mah S.A."/>
            <person name="Swanson W.J."/>
            <person name="Moy G.W."/>
            <person name="Vacquier V.D."/>
        </authorList>
    </citation>
    <scope>NUCLEOTIDE SEQUENCE [LARGE SCALE GENOMIC DNA]</scope>
    <source>
        <strain evidence="7">65</strain>
    </source>
</reference>
<dbReference type="GO" id="GO:0019825">
    <property type="term" value="F:oxygen binding"/>
    <property type="evidence" value="ECO:0007669"/>
    <property type="project" value="InterPro"/>
</dbReference>
<dbReference type="GO" id="GO:0046872">
    <property type="term" value="F:metal ion binding"/>
    <property type="evidence" value="ECO:0007669"/>
    <property type="project" value="UniProtKB-KW"/>
</dbReference>
<dbReference type="OrthoDB" id="2155372at2759"/>
<dbReference type="VEuPathDB" id="FungiDB:BON22_5350"/>
<keyword evidence="3" id="KW-0479">Metal-binding</keyword>
<name>A0A061B0Y7_CYBFA</name>
<proteinExistence type="predicted"/>
<accession>A0A061B0Y7</accession>
<evidence type="ECO:0000256" key="4">
    <source>
        <dbReference type="ARBA" id="ARBA00023004"/>
    </source>
</evidence>
<dbReference type="AlphaFoldDB" id="A0A061B0Y7"/>
<sequence length="190" mass="21558">MSATGCPFSSHSAEKTDVKAPSVNVTEQQESLTEEQKCLYDRLGGYDVVSEFAGFLLKRCIESPELGHFWNTMSEDSFHHELSNFTDFCSVKWGCTSAMYKGRDMHTTHRGMGITEEHWQGLLRITYDACAEKNLSPELTQEFIDFLEKYKSAVICGPSFKDCVLNNPDMDVRKKMSAYGVNKHTVFPKN</sequence>
<gene>
    <name evidence="7" type="ORF">BON22_5350</name>
    <name evidence="6" type="ORF">CYFA0S_12e01237g</name>
</gene>
<dbReference type="InterPro" id="IPR012292">
    <property type="entry name" value="Globin/Proto"/>
</dbReference>
<feature type="region of interest" description="Disordered" evidence="5">
    <location>
        <begin position="1"/>
        <end position="28"/>
    </location>
</feature>